<dbReference type="InterPro" id="IPR033747">
    <property type="entry name" value="PurE_ClassI"/>
</dbReference>
<dbReference type="InterPro" id="IPR011054">
    <property type="entry name" value="Rudment_hybrid_motif"/>
</dbReference>
<dbReference type="InterPro" id="IPR005875">
    <property type="entry name" value="PurK"/>
</dbReference>
<dbReference type="InterPro" id="IPR016301">
    <property type="entry name" value="Ade2_fungi/plant"/>
</dbReference>
<dbReference type="InterPro" id="IPR000031">
    <property type="entry name" value="PurE_dom"/>
</dbReference>
<dbReference type="InterPro" id="IPR013815">
    <property type="entry name" value="ATP_grasp_subdomain_1"/>
</dbReference>
<dbReference type="InterPro" id="IPR003135">
    <property type="entry name" value="ATP-grasp_carboxylate-amine"/>
</dbReference>
<dbReference type="GO" id="GO:0004638">
    <property type="term" value="F:phosphoribosylaminoimidazole carboxylase activity"/>
    <property type="evidence" value="ECO:0007669"/>
    <property type="project" value="UniProtKB-UniRule"/>
</dbReference>
<dbReference type="SMART" id="SM01001">
    <property type="entry name" value="AIRC"/>
    <property type="match status" value="1"/>
</dbReference>
<evidence type="ECO:0000256" key="10">
    <source>
        <dbReference type="ARBA" id="ARBA00023239"/>
    </source>
</evidence>
<dbReference type="HAMAP" id="MF_01928">
    <property type="entry name" value="PurK"/>
    <property type="match status" value="1"/>
</dbReference>
<feature type="domain" description="ATP-grasp" evidence="12">
    <location>
        <begin position="108"/>
        <end position="296"/>
    </location>
</feature>
<keyword evidence="14" id="KW-1185">Reference proteome</keyword>
<dbReference type="HAMAP" id="MF_01929">
    <property type="entry name" value="PurE_classI"/>
    <property type="match status" value="1"/>
</dbReference>
<comment type="catalytic activity">
    <reaction evidence="1 11">
        <text>5-amino-1-(5-phospho-D-ribosyl)imidazole-4-carboxylate + H(+) = 5-amino-1-(5-phospho-beta-D-ribosyl)imidazole + CO2</text>
        <dbReference type="Rhea" id="RHEA:10792"/>
        <dbReference type="ChEBI" id="CHEBI:15378"/>
        <dbReference type="ChEBI" id="CHEBI:16526"/>
        <dbReference type="ChEBI" id="CHEBI:77657"/>
        <dbReference type="ChEBI" id="CHEBI:137981"/>
        <dbReference type="EC" id="4.1.1.21"/>
    </reaction>
</comment>
<dbReference type="InterPro" id="IPR011761">
    <property type="entry name" value="ATP-grasp"/>
</dbReference>
<dbReference type="SUPFAM" id="SSF51246">
    <property type="entry name" value="Rudiment single hybrid motif"/>
    <property type="match status" value="1"/>
</dbReference>
<reference evidence="13 14" key="1">
    <citation type="submission" date="2015-08" db="EMBL/GenBank/DDBJ databases">
        <title>Genome sequencing of Penicillium nordicum.</title>
        <authorList>
            <person name="Nguyen H.D."/>
            <person name="Seifert K.A."/>
        </authorList>
    </citation>
    <scope>NUCLEOTIDE SEQUENCE [LARGE SCALE GENOMIC DNA]</scope>
    <source>
        <strain evidence="13 14">DAOMC 185683</strain>
    </source>
</reference>
<keyword evidence="7 11" id="KW-0658">Purine biosynthesis</keyword>
<dbReference type="GO" id="GO:0006189">
    <property type="term" value="P:'de novo' IMP biosynthetic process"/>
    <property type="evidence" value="ECO:0007669"/>
    <property type="project" value="UniProtKB-UniRule"/>
</dbReference>
<evidence type="ECO:0000313" key="13">
    <source>
        <dbReference type="EMBL" id="KOS40743.1"/>
    </source>
</evidence>
<evidence type="ECO:0000256" key="7">
    <source>
        <dbReference type="ARBA" id="ARBA00022755"/>
    </source>
</evidence>
<evidence type="ECO:0000256" key="1">
    <source>
        <dbReference type="ARBA" id="ARBA00001244"/>
    </source>
</evidence>
<dbReference type="UniPathway" id="UPA00074">
    <property type="reaction ID" value="UER00130"/>
</dbReference>
<dbReference type="PANTHER" id="PTHR11609:SF5">
    <property type="entry name" value="PHOSPHORIBOSYLAMINOIMIDAZOLE CARBOXYLASE"/>
    <property type="match status" value="1"/>
</dbReference>
<evidence type="ECO:0000256" key="4">
    <source>
        <dbReference type="ARBA" id="ARBA00012329"/>
    </source>
</evidence>
<evidence type="ECO:0000256" key="5">
    <source>
        <dbReference type="ARBA" id="ARBA00021059"/>
    </source>
</evidence>
<dbReference type="FunFam" id="3.40.50.20:FF:000030">
    <property type="entry name" value="Phosphoribosylaminoimidazole carboxylase"/>
    <property type="match status" value="1"/>
</dbReference>
<dbReference type="STRING" id="229535.A0A0M9WDS9"/>
<dbReference type="SUPFAM" id="SSF52440">
    <property type="entry name" value="PreATP-grasp domain"/>
    <property type="match status" value="1"/>
</dbReference>
<evidence type="ECO:0000313" key="14">
    <source>
        <dbReference type="Proteomes" id="UP000037696"/>
    </source>
</evidence>
<dbReference type="GO" id="GO:0046872">
    <property type="term" value="F:metal ion binding"/>
    <property type="evidence" value="ECO:0007669"/>
    <property type="project" value="InterPro"/>
</dbReference>
<dbReference type="Proteomes" id="UP000037696">
    <property type="component" value="Unassembled WGS sequence"/>
</dbReference>
<protein>
    <recommendedName>
        <fullName evidence="5 11">Phosphoribosylaminoimidazole carboxylase</fullName>
        <ecNumber evidence="4 11">4.1.1.21</ecNumber>
    </recommendedName>
</protein>
<dbReference type="SUPFAM" id="SSF56059">
    <property type="entry name" value="Glutathione synthetase ATP-binding domain-like"/>
    <property type="match status" value="1"/>
</dbReference>
<dbReference type="Pfam" id="PF22660">
    <property type="entry name" value="RS_preATP-grasp-like"/>
    <property type="match status" value="1"/>
</dbReference>
<proteinExistence type="inferred from homology"/>
<dbReference type="OrthoDB" id="15425at2759"/>
<keyword evidence="10 11" id="KW-0456">Lyase</keyword>
<evidence type="ECO:0000256" key="2">
    <source>
        <dbReference type="ARBA" id="ARBA00004747"/>
    </source>
</evidence>
<dbReference type="Pfam" id="PF00731">
    <property type="entry name" value="AIRC"/>
    <property type="match status" value="1"/>
</dbReference>
<evidence type="ECO:0000256" key="11">
    <source>
        <dbReference type="PIRNR" id="PIRNR001340"/>
    </source>
</evidence>
<dbReference type="PROSITE" id="PS50975">
    <property type="entry name" value="ATP_GRASP"/>
    <property type="match status" value="1"/>
</dbReference>
<dbReference type="PIRSF" id="PIRSF001340">
    <property type="entry name" value="AIR_carboxylase"/>
    <property type="match status" value="1"/>
</dbReference>
<dbReference type="InterPro" id="IPR040686">
    <property type="entry name" value="PurK_C"/>
</dbReference>
<dbReference type="NCBIfam" id="TIGR01161">
    <property type="entry name" value="purK"/>
    <property type="match status" value="1"/>
</dbReference>
<dbReference type="InterPro" id="IPR054350">
    <property type="entry name" value="PurT/PurK_preATP-grasp"/>
</dbReference>
<accession>A0A0M9WDS9</accession>
<dbReference type="NCBIfam" id="NF004679">
    <property type="entry name" value="PRK06019.1-5"/>
    <property type="match status" value="1"/>
</dbReference>
<evidence type="ECO:0000256" key="6">
    <source>
        <dbReference type="ARBA" id="ARBA00022741"/>
    </source>
</evidence>
<dbReference type="Pfam" id="PF02222">
    <property type="entry name" value="ATP-grasp"/>
    <property type="match status" value="1"/>
</dbReference>
<dbReference type="AlphaFoldDB" id="A0A0M9WDS9"/>
<dbReference type="FunFam" id="3.30.1490.20:FF:000016">
    <property type="entry name" value="phosphoribosylaminoimidazole carboxylase, chloroplastic"/>
    <property type="match status" value="1"/>
</dbReference>
<comment type="caution">
    <text evidence="13">The sequence shown here is derived from an EMBL/GenBank/DDBJ whole genome shotgun (WGS) entry which is preliminary data.</text>
</comment>
<keyword evidence="9 11" id="KW-0067">ATP-binding</keyword>
<keyword evidence="8 11" id="KW-0210">Decarboxylase</keyword>
<organism evidence="13 14">
    <name type="scientific">Penicillium nordicum</name>
    <dbReference type="NCBI Taxonomy" id="229535"/>
    <lineage>
        <taxon>Eukaryota</taxon>
        <taxon>Fungi</taxon>
        <taxon>Dikarya</taxon>
        <taxon>Ascomycota</taxon>
        <taxon>Pezizomycotina</taxon>
        <taxon>Eurotiomycetes</taxon>
        <taxon>Eurotiomycetidae</taxon>
        <taxon>Eurotiales</taxon>
        <taxon>Aspergillaceae</taxon>
        <taxon>Penicillium</taxon>
    </lineage>
</organism>
<dbReference type="EC" id="4.1.1.21" evidence="4 11"/>
<dbReference type="NCBIfam" id="TIGR01162">
    <property type="entry name" value="purE"/>
    <property type="match status" value="1"/>
</dbReference>
<dbReference type="GO" id="GO:0005524">
    <property type="term" value="F:ATP binding"/>
    <property type="evidence" value="ECO:0007669"/>
    <property type="project" value="UniProtKB-UniRule"/>
</dbReference>
<dbReference type="EMBL" id="LHQQ01000153">
    <property type="protein sequence ID" value="KOS40743.1"/>
    <property type="molecule type" value="Genomic_DNA"/>
</dbReference>
<gene>
    <name evidence="13" type="ORF">ACN38_g8394</name>
</gene>
<keyword evidence="6 11" id="KW-0547">Nucleotide-binding</keyword>
<name>A0A0M9WDS9_9EURO</name>
<evidence type="ECO:0000256" key="3">
    <source>
        <dbReference type="ARBA" id="ARBA00006114"/>
    </source>
</evidence>
<dbReference type="Gene3D" id="3.40.50.1970">
    <property type="match status" value="1"/>
</dbReference>
<dbReference type="Gene3D" id="3.30.1490.20">
    <property type="entry name" value="ATP-grasp fold, A domain"/>
    <property type="match status" value="1"/>
</dbReference>
<dbReference type="PANTHER" id="PTHR11609">
    <property type="entry name" value="PURINE BIOSYNTHESIS PROTEIN 6/7, PUR6/7"/>
    <property type="match status" value="1"/>
</dbReference>
<dbReference type="Gene3D" id="3.40.50.20">
    <property type="match status" value="1"/>
</dbReference>
<dbReference type="Pfam" id="PF17769">
    <property type="entry name" value="PurK_C"/>
    <property type="match status" value="1"/>
</dbReference>
<dbReference type="Gene3D" id="3.30.470.20">
    <property type="entry name" value="ATP-grasp fold, B domain"/>
    <property type="match status" value="1"/>
</dbReference>
<evidence type="ECO:0000256" key="8">
    <source>
        <dbReference type="ARBA" id="ARBA00022793"/>
    </source>
</evidence>
<evidence type="ECO:0000259" key="12">
    <source>
        <dbReference type="PROSITE" id="PS50975"/>
    </source>
</evidence>
<sequence length="603" mass="65317">MWNSPKVGILGGGQLGRMLVESANRLNIQANILDADNSPAKQISAHDGHVTGSFKEPDAVRKLAETCDVITAEIEHVDTYALEEVASKVRVEPSWQAIRTIQNKFNQKEHLRKYGIPMADHRELVSNTPEELAQIGEQLGYPMMLKSKTMAYDGRGNFRVNSKEDIPEALEALKDRPLYSEKWAYFKMELAVMVIKTKDDVLSYPTVETVQEDSICKLVYAPARNVPDAINQQAQALARKAVSAFEGKGAFGVEMFLLEDNSLMLCELASRIHNSGHWTIEGCALSQFDSHIRAILDLPIPPKSLELLQPSIMLNIIGGATPDSHLKATEAALSIPNASIHLYSKGAAKPGRKMGHVTVTAATMHEAETMIQPLVDVVDIMRAQRPDIKTKAAPSGPSNPVPSVAVIMGSDSDLKTLVPGLKLLRDYFGIEPEVEITSAHRTPDYMAEYAGKAASRGIKVIIAAAGGAAHLPGMAAAHTALPVIGVPVKGSSLDGVDSLYSIVQMPRGVPVATVGINNSINAALLAARVLGSFDPAIQRKVETYAEAARAENMELKGTKLRELGWQNLILCSMDLGYFEVSYICPKGQIYSGIINADNGGMMY</sequence>
<evidence type="ECO:0000256" key="9">
    <source>
        <dbReference type="ARBA" id="ARBA00022840"/>
    </source>
</evidence>
<dbReference type="InterPro" id="IPR016185">
    <property type="entry name" value="PreATP-grasp_dom_sf"/>
</dbReference>
<comment type="pathway">
    <text evidence="2 11">Purine metabolism; IMP biosynthesis via de novo pathway; 5-amino-1-(5-phospho-D-ribosyl)imidazole-4-carboxylate from 5-amino-1-(5-phospho-D-ribosyl)imidazole (carboxylase route): step 1/1.</text>
</comment>
<dbReference type="SUPFAM" id="SSF52255">
    <property type="entry name" value="N5-CAIR mutase (phosphoribosylaminoimidazole carboxylase, PurE)"/>
    <property type="match status" value="1"/>
</dbReference>
<comment type="similarity">
    <text evidence="3 11">In the C-terminal section; belongs to the AIR carboxylase family. Class I subfamily.</text>
</comment>